<feature type="transmembrane region" description="Helical" evidence="2">
    <location>
        <begin position="29"/>
        <end position="47"/>
    </location>
</feature>
<evidence type="ECO:0000256" key="2">
    <source>
        <dbReference type="SAM" id="Phobius"/>
    </source>
</evidence>
<sequence>MFPILLLLFIFVPIIEIGLFIQVGGFLGLWPTIALVLITAFAGASLVRSQGIQTLMSVQGRLQQGEMPAQQILEGVMLAVAGVLLLTPGFMTDAFGMLVLLPAPRAMIAKQLMSKMVVNNMSGGFNAGSFGSGPMGGNANQSGHNPFEQDPFHRDPFNSQQRDDGNTFEGEFEKREDDEGKRLK</sequence>
<keyword evidence="2" id="KW-1133">Transmembrane helix</keyword>
<keyword evidence="2" id="KW-0812">Transmembrane</keyword>
<gene>
    <name evidence="3" type="ORF">A130_00720</name>
</gene>
<feature type="compositionally biased region" description="Basic and acidic residues" evidence="1">
    <location>
        <begin position="150"/>
        <end position="184"/>
    </location>
</feature>
<proteinExistence type="predicted"/>
<keyword evidence="4" id="KW-1185">Reference proteome</keyword>
<dbReference type="NCBIfam" id="NF008528">
    <property type="entry name" value="PRK11463.1-2"/>
    <property type="match status" value="1"/>
</dbReference>
<reference evidence="3 4" key="1">
    <citation type="journal article" date="2012" name="Science">
        <title>Ecological populations of bacteria act as socially cohesive units of antibiotic production and resistance.</title>
        <authorList>
            <person name="Cordero O.X."/>
            <person name="Wildschutte H."/>
            <person name="Kirkup B."/>
            <person name="Proehl S."/>
            <person name="Ngo L."/>
            <person name="Hussain F."/>
            <person name="Le Roux F."/>
            <person name="Mincer T."/>
            <person name="Polz M.F."/>
        </authorList>
    </citation>
    <scope>NUCLEOTIDE SEQUENCE [LARGE SCALE GENOMIC DNA]</scope>
    <source>
        <strain evidence="3 4">FF-238</strain>
    </source>
</reference>
<accession>A0A1E5CWC1</accession>
<dbReference type="EMBL" id="AJYW02000186">
    <property type="protein sequence ID" value="OEE74612.1"/>
    <property type="molecule type" value="Genomic_DNA"/>
</dbReference>
<organism evidence="3 4">
    <name type="scientific">Vibrio genomosp. F6 str. FF-238</name>
    <dbReference type="NCBI Taxonomy" id="1191298"/>
    <lineage>
        <taxon>Bacteria</taxon>
        <taxon>Pseudomonadati</taxon>
        <taxon>Pseudomonadota</taxon>
        <taxon>Gammaproteobacteria</taxon>
        <taxon>Vibrionales</taxon>
        <taxon>Vibrionaceae</taxon>
        <taxon>Vibrio</taxon>
    </lineage>
</organism>
<comment type="caution">
    <text evidence="3">The sequence shown here is derived from an EMBL/GenBank/DDBJ whole genome shotgun (WGS) entry which is preliminary data.</text>
</comment>
<dbReference type="PANTHER" id="PTHR35335">
    <property type="entry name" value="UPF0716 PROTEIN FXSA"/>
    <property type="match status" value="1"/>
</dbReference>
<dbReference type="AlphaFoldDB" id="A0A1E5CWC1"/>
<evidence type="ECO:0000256" key="1">
    <source>
        <dbReference type="SAM" id="MobiDB-lite"/>
    </source>
</evidence>
<dbReference type="Pfam" id="PF04186">
    <property type="entry name" value="FxsA"/>
    <property type="match status" value="1"/>
</dbReference>
<protein>
    <submittedName>
        <fullName evidence="3">Membrane protein FxsA</fullName>
    </submittedName>
</protein>
<dbReference type="PANTHER" id="PTHR35335:SF1">
    <property type="entry name" value="UPF0716 PROTEIN FXSA"/>
    <property type="match status" value="1"/>
</dbReference>
<evidence type="ECO:0000313" key="3">
    <source>
        <dbReference type="EMBL" id="OEE74612.1"/>
    </source>
</evidence>
<dbReference type="RefSeq" id="WP_017053362.1">
    <property type="nucleotide sequence ID" value="NZ_AJYW02000186.1"/>
</dbReference>
<keyword evidence="2" id="KW-0472">Membrane</keyword>
<dbReference type="InterPro" id="IPR007313">
    <property type="entry name" value="FxsA"/>
</dbReference>
<dbReference type="GO" id="GO:0016020">
    <property type="term" value="C:membrane"/>
    <property type="evidence" value="ECO:0007669"/>
    <property type="project" value="InterPro"/>
</dbReference>
<feature type="transmembrane region" description="Helical" evidence="2">
    <location>
        <begin position="76"/>
        <end position="101"/>
    </location>
</feature>
<evidence type="ECO:0000313" key="4">
    <source>
        <dbReference type="Proteomes" id="UP000094165"/>
    </source>
</evidence>
<dbReference type="Proteomes" id="UP000094165">
    <property type="component" value="Unassembled WGS sequence"/>
</dbReference>
<feature type="region of interest" description="Disordered" evidence="1">
    <location>
        <begin position="132"/>
        <end position="184"/>
    </location>
</feature>
<feature type="transmembrane region" description="Helical" evidence="2">
    <location>
        <begin position="5"/>
        <end position="23"/>
    </location>
</feature>
<name>A0A1E5CWC1_9VIBR</name>